<gene>
    <name evidence="2" type="ORF">BZA70DRAFT_280368</name>
</gene>
<evidence type="ECO:0000256" key="1">
    <source>
        <dbReference type="SAM" id="SignalP"/>
    </source>
</evidence>
<feature type="signal peptide" evidence="1">
    <location>
        <begin position="1"/>
        <end position="18"/>
    </location>
</feature>
<dbReference type="EMBL" id="JBBJBU010000008">
    <property type="protein sequence ID" value="KAK7204262.1"/>
    <property type="molecule type" value="Genomic_DNA"/>
</dbReference>
<feature type="non-terminal residue" evidence="2">
    <location>
        <position position="403"/>
    </location>
</feature>
<feature type="chain" id="PRO_5045085439" description="DUF4185 domain-containing protein" evidence="1">
    <location>
        <begin position="19"/>
        <end position="403"/>
    </location>
</feature>
<evidence type="ECO:0008006" key="4">
    <source>
        <dbReference type="Google" id="ProtNLM"/>
    </source>
</evidence>
<dbReference type="RefSeq" id="XP_064767295.1">
    <property type="nucleotide sequence ID" value="XM_064912941.1"/>
</dbReference>
<protein>
    <recommendedName>
        <fullName evidence="4">DUF4185 domain-containing protein</fullName>
    </recommendedName>
</protein>
<organism evidence="2 3">
    <name type="scientific">Myxozyma melibiosi</name>
    <dbReference type="NCBI Taxonomy" id="54550"/>
    <lineage>
        <taxon>Eukaryota</taxon>
        <taxon>Fungi</taxon>
        <taxon>Dikarya</taxon>
        <taxon>Ascomycota</taxon>
        <taxon>Saccharomycotina</taxon>
        <taxon>Lipomycetes</taxon>
        <taxon>Lipomycetales</taxon>
        <taxon>Lipomycetaceae</taxon>
        <taxon>Myxozyma</taxon>
    </lineage>
</organism>
<dbReference type="GeneID" id="90038453"/>
<dbReference type="Proteomes" id="UP001498771">
    <property type="component" value="Unassembled WGS sequence"/>
</dbReference>
<accession>A0ABR1F349</accession>
<keyword evidence="1" id="KW-0732">Signal</keyword>
<name>A0ABR1F349_9ASCO</name>
<comment type="caution">
    <text evidence="2">The sequence shown here is derived from an EMBL/GenBank/DDBJ whole genome shotgun (WGS) entry which is preliminary data.</text>
</comment>
<reference evidence="2 3" key="1">
    <citation type="submission" date="2024-03" db="EMBL/GenBank/DDBJ databases">
        <title>Genome-scale model development and genomic sequencing of the oleaginous clade Lipomyces.</title>
        <authorList>
            <consortium name="Lawrence Berkeley National Laboratory"/>
            <person name="Czajka J.J."/>
            <person name="Han Y."/>
            <person name="Kim J."/>
            <person name="Mondo S.J."/>
            <person name="Hofstad B.A."/>
            <person name="Robles A."/>
            <person name="Haridas S."/>
            <person name="Riley R."/>
            <person name="LaButti K."/>
            <person name="Pangilinan J."/>
            <person name="Andreopoulos W."/>
            <person name="Lipzen A."/>
            <person name="Yan J."/>
            <person name="Wang M."/>
            <person name="Ng V."/>
            <person name="Grigoriev I.V."/>
            <person name="Spatafora J.W."/>
            <person name="Magnuson J.K."/>
            <person name="Baker S.E."/>
            <person name="Pomraning K.R."/>
        </authorList>
    </citation>
    <scope>NUCLEOTIDE SEQUENCE [LARGE SCALE GENOMIC DNA]</scope>
    <source>
        <strain evidence="2 3">Phaff 52-87</strain>
    </source>
</reference>
<keyword evidence="3" id="KW-1185">Reference proteome</keyword>
<evidence type="ECO:0000313" key="2">
    <source>
        <dbReference type="EMBL" id="KAK7204262.1"/>
    </source>
</evidence>
<evidence type="ECO:0000313" key="3">
    <source>
        <dbReference type="Proteomes" id="UP001498771"/>
    </source>
</evidence>
<sequence length="403" mass="44977">MTLLPTALLLATAGQVLATVQTYTWTGFDQYDTPHYFPTSNYRVYPRKTDFSVASVNYWGKVNDFDAESEGSSSYVTERRAPLTFCAIGNNSFWFTGYQSSDDLTVPTAFAVGRSSSHPSWVSDYTDFDPSSLEYFIPESPEETANDAQFTKLALPHSACVPISSTRAIQFWDSWADFNSRGSFMVQYDLTVSNNSLTVTRFKDLYGSVDDDQYAYGLFAAMHAKNGVYMYALDTSDYGNSQALFVAFAPADTVTDQSTWKYWKNSTQSWTSTEPLATENRTADAIYTLSGSDQFVIDNTDDSMFYAGGSIFYSEYHHAYLMVYVSTADTTSYIIEYAPTPVGPWSNNKKVLYTDSTNNLKAALVTPMMFSTPALAGKVGKYLLMTPASPDSEYDGLTYRLIF</sequence>
<proteinExistence type="predicted"/>